<dbReference type="AlphaFoldDB" id="A0A4R5CB91"/>
<comment type="caution">
    <text evidence="1">The sequence shown here is derived from an EMBL/GenBank/DDBJ whole genome shotgun (WGS) entry which is preliminary data.</text>
</comment>
<organism evidence="1 2">
    <name type="scientific">Actinomadura rubrisoli</name>
    <dbReference type="NCBI Taxonomy" id="2530368"/>
    <lineage>
        <taxon>Bacteria</taxon>
        <taxon>Bacillati</taxon>
        <taxon>Actinomycetota</taxon>
        <taxon>Actinomycetes</taxon>
        <taxon>Streptosporangiales</taxon>
        <taxon>Thermomonosporaceae</taxon>
        <taxon>Actinomadura</taxon>
    </lineage>
</organism>
<evidence type="ECO:0000313" key="2">
    <source>
        <dbReference type="Proteomes" id="UP000294513"/>
    </source>
</evidence>
<dbReference type="SUPFAM" id="SSF51905">
    <property type="entry name" value="FAD/NAD(P)-binding domain"/>
    <property type="match status" value="1"/>
</dbReference>
<accession>A0A4R5CB91</accession>
<dbReference type="PANTHER" id="PTHR43422">
    <property type="entry name" value="THIAMINE THIAZOLE SYNTHASE"/>
    <property type="match status" value="1"/>
</dbReference>
<dbReference type="PANTHER" id="PTHR43422:SF3">
    <property type="entry name" value="THIAMINE THIAZOLE SYNTHASE"/>
    <property type="match status" value="1"/>
</dbReference>
<evidence type="ECO:0000313" key="1">
    <source>
        <dbReference type="EMBL" id="TDD94342.1"/>
    </source>
</evidence>
<reference evidence="1 2" key="1">
    <citation type="submission" date="2019-03" db="EMBL/GenBank/DDBJ databases">
        <title>Draft genome sequences of novel Actinobacteria.</title>
        <authorList>
            <person name="Sahin N."/>
            <person name="Ay H."/>
            <person name="Saygin H."/>
        </authorList>
    </citation>
    <scope>NUCLEOTIDE SEQUENCE [LARGE SCALE GENOMIC DNA]</scope>
    <source>
        <strain evidence="1 2">H3C3</strain>
    </source>
</reference>
<protein>
    <submittedName>
        <fullName evidence="1">Hydroxylase</fullName>
    </submittedName>
</protein>
<dbReference type="EMBL" id="SMKU01000020">
    <property type="protein sequence ID" value="TDD94342.1"/>
    <property type="molecule type" value="Genomic_DNA"/>
</dbReference>
<dbReference type="InterPro" id="IPR036188">
    <property type="entry name" value="FAD/NAD-bd_sf"/>
</dbReference>
<dbReference type="RefSeq" id="WP_131890142.1">
    <property type="nucleotide sequence ID" value="NZ_SMKU01000020.1"/>
</dbReference>
<proteinExistence type="predicted"/>
<dbReference type="OrthoDB" id="9790035at2"/>
<keyword evidence="2" id="KW-1185">Reference proteome</keyword>
<gene>
    <name evidence="1" type="ORF">E1298_07015</name>
</gene>
<sequence length="438" mass="47065">MTVKTGGHAIVIGGGLAGLLSAHVLTSHFDEVTVIERDQPDDGPHSTSPQRDHLHLLWGRGSATIDRLVPGFGRHLTDHGAVHLSLPRDVGWLGPAGWLRPVAAARAVTCGKALIDTAVRHHMATVGRLCPATVTGLIIQRRRVTGVRYLLPADPTPHSLPADLVIDASGRASRTPHWLRSEGLPPPRENVLNAGFSYSSRRYKLPPGLLAERKGLFLPPDAHGVRRGGALYRQEEGQVICTMAGIGDDAPGTDPESFLDFARDLRSPAIHQVIRDAEPLNPVATFRRTVNRRREFGDPARTPEGLIAVGDAACTLNPLYGHGMSVAAFQAAALHRHLTSQGPHLDTARLQRALDACANSAWAIAAGEDRQYLAAALTSPRTWLTHHFVRTIAAASTRQSAACQSLISVIALDRPPLALTRASAALITGTRALHQQHH</sequence>
<dbReference type="Gene3D" id="3.50.50.60">
    <property type="entry name" value="FAD/NAD(P)-binding domain"/>
    <property type="match status" value="3"/>
</dbReference>
<dbReference type="Proteomes" id="UP000294513">
    <property type="component" value="Unassembled WGS sequence"/>
</dbReference>
<name>A0A4R5CB91_9ACTN</name>